<dbReference type="AlphaFoldDB" id="A0A318RTA4"/>
<keyword evidence="6" id="KW-1185">Reference proteome</keyword>
<accession>A0A318RTA4</accession>
<dbReference type="InterPro" id="IPR011991">
    <property type="entry name" value="ArsR-like_HTH"/>
</dbReference>
<keyword evidence="1" id="KW-0805">Transcription regulation</keyword>
<dbReference type="SUPFAM" id="SSF46785">
    <property type="entry name" value="Winged helix' DNA-binding domain"/>
    <property type="match status" value="1"/>
</dbReference>
<dbReference type="CDD" id="cd00090">
    <property type="entry name" value="HTH_ARSR"/>
    <property type="match status" value="1"/>
</dbReference>
<name>A0A318RTA4_WILLI</name>
<protein>
    <submittedName>
        <fullName evidence="5">HxlR family transcriptional regulator</fullName>
    </submittedName>
</protein>
<dbReference type="PROSITE" id="PS51118">
    <property type="entry name" value="HTH_HXLR"/>
    <property type="match status" value="1"/>
</dbReference>
<dbReference type="EMBL" id="QJSP01000001">
    <property type="protein sequence ID" value="PYE20839.1"/>
    <property type="molecule type" value="Genomic_DNA"/>
</dbReference>
<keyword evidence="3" id="KW-0804">Transcription</keyword>
<dbReference type="InterPro" id="IPR036390">
    <property type="entry name" value="WH_DNA-bd_sf"/>
</dbReference>
<proteinExistence type="predicted"/>
<keyword evidence="2" id="KW-0238">DNA-binding</keyword>
<dbReference type="Proteomes" id="UP000247591">
    <property type="component" value="Unassembled WGS sequence"/>
</dbReference>
<dbReference type="Pfam" id="PF01638">
    <property type="entry name" value="HxlR"/>
    <property type="match status" value="1"/>
</dbReference>
<dbReference type="InterPro" id="IPR036388">
    <property type="entry name" value="WH-like_DNA-bd_sf"/>
</dbReference>
<evidence type="ECO:0000259" key="4">
    <source>
        <dbReference type="PROSITE" id="PS51118"/>
    </source>
</evidence>
<evidence type="ECO:0000256" key="3">
    <source>
        <dbReference type="ARBA" id="ARBA00023163"/>
    </source>
</evidence>
<evidence type="ECO:0000313" key="6">
    <source>
        <dbReference type="Proteomes" id="UP000247591"/>
    </source>
</evidence>
<evidence type="ECO:0000256" key="2">
    <source>
        <dbReference type="ARBA" id="ARBA00023125"/>
    </source>
</evidence>
<organism evidence="5 6">
    <name type="scientific">Williamsia limnetica</name>
    <dbReference type="NCBI Taxonomy" id="882452"/>
    <lineage>
        <taxon>Bacteria</taxon>
        <taxon>Bacillati</taxon>
        <taxon>Actinomycetota</taxon>
        <taxon>Actinomycetes</taxon>
        <taxon>Mycobacteriales</taxon>
        <taxon>Nocardiaceae</taxon>
        <taxon>Williamsia</taxon>
    </lineage>
</organism>
<comment type="caution">
    <text evidence="5">The sequence shown here is derived from an EMBL/GenBank/DDBJ whole genome shotgun (WGS) entry which is preliminary data.</text>
</comment>
<evidence type="ECO:0000256" key="1">
    <source>
        <dbReference type="ARBA" id="ARBA00023015"/>
    </source>
</evidence>
<dbReference type="PANTHER" id="PTHR33204">
    <property type="entry name" value="TRANSCRIPTIONAL REGULATOR, MARR FAMILY"/>
    <property type="match status" value="1"/>
</dbReference>
<dbReference type="PANTHER" id="PTHR33204:SF29">
    <property type="entry name" value="TRANSCRIPTIONAL REGULATOR"/>
    <property type="match status" value="1"/>
</dbReference>
<feature type="domain" description="HTH hxlR-type" evidence="4">
    <location>
        <begin position="23"/>
        <end position="121"/>
    </location>
</feature>
<dbReference type="Gene3D" id="1.10.10.10">
    <property type="entry name" value="Winged helix-like DNA-binding domain superfamily/Winged helix DNA-binding domain"/>
    <property type="match status" value="1"/>
</dbReference>
<gene>
    <name evidence="5" type="ORF">DFR67_101230</name>
</gene>
<sequence length="124" mass="13603">MDGMTADLGSGIRGPVQRAMDVCPVEVAIAVLGGAWKMTIVKHLLEGSLRYGELRRRVGNVTPRVLTRQLRELEQDGIVVRHAYAEVPPRVEYSLTVTGEGLKAFALELNQWGGEYIKALSTTP</sequence>
<evidence type="ECO:0000313" key="5">
    <source>
        <dbReference type="EMBL" id="PYE20839.1"/>
    </source>
</evidence>
<dbReference type="GO" id="GO:0003677">
    <property type="term" value="F:DNA binding"/>
    <property type="evidence" value="ECO:0007669"/>
    <property type="project" value="UniProtKB-KW"/>
</dbReference>
<dbReference type="InterPro" id="IPR002577">
    <property type="entry name" value="HTH_HxlR"/>
</dbReference>
<reference evidence="5 6" key="1">
    <citation type="submission" date="2018-06" db="EMBL/GenBank/DDBJ databases">
        <title>Genomic Encyclopedia of Type Strains, Phase IV (KMG-IV): sequencing the most valuable type-strain genomes for metagenomic binning, comparative biology and taxonomic classification.</title>
        <authorList>
            <person name="Goeker M."/>
        </authorList>
    </citation>
    <scope>NUCLEOTIDE SEQUENCE [LARGE SCALE GENOMIC DNA]</scope>
    <source>
        <strain evidence="5 6">DSM 45521</strain>
    </source>
</reference>